<keyword evidence="3" id="KW-0175">Coiled coil</keyword>
<dbReference type="Pfam" id="PF07763">
    <property type="entry name" value="FEZ"/>
    <property type="match status" value="1"/>
</dbReference>
<dbReference type="AlphaFoldDB" id="A0AAV4SVP6"/>
<organism evidence="4 5">
    <name type="scientific">Caerostris extrusa</name>
    <name type="common">Bark spider</name>
    <name type="synonym">Caerostris bankana</name>
    <dbReference type="NCBI Taxonomy" id="172846"/>
    <lineage>
        <taxon>Eukaryota</taxon>
        <taxon>Metazoa</taxon>
        <taxon>Ecdysozoa</taxon>
        <taxon>Arthropoda</taxon>
        <taxon>Chelicerata</taxon>
        <taxon>Arachnida</taxon>
        <taxon>Araneae</taxon>
        <taxon>Araneomorphae</taxon>
        <taxon>Entelegynae</taxon>
        <taxon>Araneoidea</taxon>
        <taxon>Araneidae</taxon>
        <taxon>Caerostris</taxon>
    </lineage>
</organism>
<evidence type="ECO:0000313" key="4">
    <source>
        <dbReference type="EMBL" id="GIY37447.1"/>
    </source>
</evidence>
<comment type="similarity">
    <text evidence="1">Belongs to the zygin family.</text>
</comment>
<dbReference type="GO" id="GO:0005737">
    <property type="term" value="C:cytoplasm"/>
    <property type="evidence" value="ECO:0007669"/>
    <property type="project" value="TreeGrafter"/>
</dbReference>
<keyword evidence="5" id="KW-1185">Reference proteome</keyword>
<gene>
    <name evidence="4" type="primary">FEZ2</name>
    <name evidence="4" type="ORF">CEXT_363601</name>
</gene>
<evidence type="ECO:0000256" key="3">
    <source>
        <dbReference type="ARBA" id="ARBA00023054"/>
    </source>
</evidence>
<accession>A0AAV4SVP6</accession>
<dbReference type="EMBL" id="BPLR01010172">
    <property type="protein sequence ID" value="GIY37447.1"/>
    <property type="molecule type" value="Genomic_DNA"/>
</dbReference>
<dbReference type="PANTHER" id="PTHR12394:SF12">
    <property type="entry name" value="LD08195P"/>
    <property type="match status" value="1"/>
</dbReference>
<dbReference type="PANTHER" id="PTHR12394">
    <property type="entry name" value="ZYGIN"/>
    <property type="match status" value="1"/>
</dbReference>
<dbReference type="GO" id="GO:0030424">
    <property type="term" value="C:axon"/>
    <property type="evidence" value="ECO:0007669"/>
    <property type="project" value="TreeGrafter"/>
</dbReference>
<proteinExistence type="inferred from homology"/>
<name>A0AAV4SVP6_CAEEX</name>
<evidence type="ECO:0000313" key="5">
    <source>
        <dbReference type="Proteomes" id="UP001054945"/>
    </source>
</evidence>
<dbReference type="InterPro" id="IPR011680">
    <property type="entry name" value="FEZ"/>
</dbReference>
<evidence type="ECO:0000256" key="1">
    <source>
        <dbReference type="ARBA" id="ARBA00006788"/>
    </source>
</evidence>
<keyword evidence="2" id="KW-0597">Phosphoprotein</keyword>
<reference evidence="4 5" key="1">
    <citation type="submission" date="2021-06" db="EMBL/GenBank/DDBJ databases">
        <title>Caerostris extrusa draft genome.</title>
        <authorList>
            <person name="Kono N."/>
            <person name="Arakawa K."/>
        </authorList>
    </citation>
    <scope>NUCLEOTIDE SEQUENCE [LARGE SCALE GENOMIC DNA]</scope>
</reference>
<protein>
    <submittedName>
        <fullName evidence="4">Fasciculation and elongation protein zeta-2</fullName>
    </submittedName>
</protein>
<dbReference type="Proteomes" id="UP001054945">
    <property type="component" value="Unassembled WGS sequence"/>
</dbReference>
<sequence>MWTLTGNFGNMLPIDWSKSYSRKMQINCLNLNEKMDQESGDELDVSDDEVAKDLDLHSLIISSLQQEPMFTAEQVLEEIDEIMQQDEIPVDESQDETDAETEQKEKHPISSILYEEKLKTLTNSQLNEVYLELERMIQENSEVLIQELALRDELEFEKELKNTFISYLLTIQNKKRQHSTEKRRGRSSNGNSTDAKFLTTVIPYSIENGPPNNQTLQILIKTINEDNPAVPALLTDYILKVLCPT</sequence>
<evidence type="ECO:0000256" key="2">
    <source>
        <dbReference type="ARBA" id="ARBA00022553"/>
    </source>
</evidence>
<comment type="caution">
    <text evidence="4">The sequence shown here is derived from an EMBL/GenBank/DDBJ whole genome shotgun (WGS) entry which is preliminary data.</text>
</comment>